<evidence type="ECO:0000256" key="3">
    <source>
        <dbReference type="ARBA" id="ARBA00023172"/>
    </source>
</evidence>
<dbReference type="Pfam" id="PF13340">
    <property type="entry name" value="DUF4096"/>
    <property type="match status" value="1"/>
</dbReference>
<evidence type="ECO:0000256" key="5">
    <source>
        <dbReference type="PROSITE-ProRule" id="PRU10137"/>
    </source>
</evidence>
<keyword evidence="1" id="KW-0229">DNA integration</keyword>
<feature type="domain" description="Resolvase/invertase-type recombinase catalytic" evidence="8">
    <location>
        <begin position="20"/>
        <end position="170"/>
    </location>
</feature>
<evidence type="ECO:0000313" key="9">
    <source>
        <dbReference type="EMBL" id="OEJ24384.1"/>
    </source>
</evidence>
<dbReference type="SMART" id="SM00857">
    <property type="entry name" value="Resolvase"/>
    <property type="match status" value="1"/>
</dbReference>
<dbReference type="InterPro" id="IPR025161">
    <property type="entry name" value="IS402-like_dom"/>
</dbReference>
<accession>A0A1E5P4W4</accession>
<gene>
    <name evidence="9" type="ORF">AS594_07640</name>
</gene>
<dbReference type="Pfam" id="PF00239">
    <property type="entry name" value="Resolvase"/>
    <property type="match status" value="1"/>
</dbReference>
<dbReference type="PROSITE" id="PS51736">
    <property type="entry name" value="RECOMBINASES_3"/>
    <property type="match status" value="1"/>
</dbReference>
<evidence type="ECO:0000256" key="1">
    <source>
        <dbReference type="ARBA" id="ARBA00022908"/>
    </source>
</evidence>
<dbReference type="SUPFAM" id="SSF53041">
    <property type="entry name" value="Resolvase-like"/>
    <property type="match status" value="1"/>
</dbReference>
<dbReference type="RefSeq" id="WP_069933243.1">
    <property type="nucleotide sequence ID" value="NZ_MEHJ01000001.1"/>
</dbReference>
<dbReference type="GO" id="GO:0000150">
    <property type="term" value="F:DNA strand exchange activity"/>
    <property type="evidence" value="ECO:0007669"/>
    <property type="project" value="InterPro"/>
</dbReference>
<dbReference type="GO" id="GO:0015074">
    <property type="term" value="P:DNA integration"/>
    <property type="evidence" value="ECO:0007669"/>
    <property type="project" value="UniProtKB-KW"/>
</dbReference>
<dbReference type="Gene3D" id="3.90.1750.20">
    <property type="entry name" value="Putative Large Serine Recombinase, Chain B, Domain 2"/>
    <property type="match status" value="1"/>
</dbReference>
<dbReference type="PANTHER" id="PTHR30461:SF2">
    <property type="entry name" value="SERINE RECOMBINASE PINE-RELATED"/>
    <property type="match status" value="1"/>
</dbReference>
<evidence type="ECO:0000256" key="6">
    <source>
        <dbReference type="SAM" id="Coils"/>
    </source>
</evidence>
<dbReference type="CDD" id="cd00338">
    <property type="entry name" value="Ser_Recombinase"/>
    <property type="match status" value="1"/>
</dbReference>
<reference evidence="9 10" key="1">
    <citation type="submission" date="2016-08" db="EMBL/GenBank/DDBJ databases">
        <title>Complete genome sequence of Streptomyces agglomeratus strain 6-3-2, a novel anti-MRSA actinomycete isolated from Wuli of Tebit, China.</title>
        <authorList>
            <person name="Chen X."/>
        </authorList>
    </citation>
    <scope>NUCLEOTIDE SEQUENCE [LARGE SCALE GENOMIC DNA]</scope>
    <source>
        <strain evidence="9 10">6-3-2</strain>
    </source>
</reference>
<dbReference type="SUPFAM" id="SSF56801">
    <property type="entry name" value="Acetyl-CoA synthetase-like"/>
    <property type="match status" value="1"/>
</dbReference>
<evidence type="ECO:0000256" key="7">
    <source>
        <dbReference type="SAM" id="MobiDB-lite"/>
    </source>
</evidence>
<dbReference type="InterPro" id="IPR038109">
    <property type="entry name" value="DNA_bind_recomb_sf"/>
</dbReference>
<dbReference type="Gene3D" id="3.30.300.30">
    <property type="match status" value="1"/>
</dbReference>
<dbReference type="AlphaFoldDB" id="A0A1E5P4W4"/>
<sequence>MTKTLTRAVESVQRAVDGLRAVDYLRVSTEEQTKGYGIAYTGKRTKAHIAKKGWSHVDTYADEGFSGSLDHTQRPDLKRLMADARQIPCPFDVVVVQEERAIGRRDRAFWPWVWKLEDLGIFVAVVRGDYDNTSEEGRSRMRREQDRAEDERVTIRDRTQGGVQEKAETGGHLGGVAPYGYRIENKGVKGESRIVLDTGDAHEGYPILHRAFRYIVEEGMCCAEVEDMYNAERIPGPALDYWPRGSLRHVLTGQAIQEAVRVFRNPKGPKVRLDADGNPLFGETVSIELEPVFTKAQMERLNKALARTSSGPRTEEAAVYPLSKHIISTCGRLRTGVSNIGNDKGRAYRCTGKNQQGTSKAKCDCAQIDAAALESRVWSETCRMLEDPDRVRQMTQDWVELAESNGVDYEARVKELNELIEEQEGTIDATTEATARRARRKGLDKKATQEAITRATRDLEAKLADLEKLRNEALAWQADMQGSIDRAQDLGWLADTARVRLHSMNARQQEDIMDLLDLRVTILGEAPRKTRRDDQISAWFRERERVVPNLTDGAWELVEPILKARRGRRPADARGLLDALLTKARTGCAWNDLKYGNVASIWTRWLKSGLWDDLMEALALASGEPARDAITLPPLRIEGRIDPRLFIGEDQSPDHEDPFKASHYKISPFELESALLEHEAVAEAAVVPAPDPLRLAVPKAYVVLAEGWEPGPATARVLFAHSRSVLAPYQRIRRIEFAELPRTVSGKIRRIELRERTAKGSGAEYDEGDLR</sequence>
<proteinExistence type="predicted"/>
<evidence type="ECO:0000256" key="2">
    <source>
        <dbReference type="ARBA" id="ARBA00023125"/>
    </source>
</evidence>
<feature type="compositionally biased region" description="Basic and acidic residues" evidence="7">
    <location>
        <begin position="135"/>
        <end position="169"/>
    </location>
</feature>
<dbReference type="PROSITE" id="PS00397">
    <property type="entry name" value="RECOMBINASES_1"/>
    <property type="match status" value="1"/>
</dbReference>
<dbReference type="Gene3D" id="3.40.50.1390">
    <property type="entry name" value="Resolvase, N-terminal catalytic domain"/>
    <property type="match status" value="1"/>
</dbReference>
<dbReference type="InterPro" id="IPR006118">
    <property type="entry name" value="Recombinase_CS"/>
</dbReference>
<comment type="caution">
    <text evidence="9">The sequence shown here is derived from an EMBL/GenBank/DDBJ whole genome shotgun (WGS) entry which is preliminary data.</text>
</comment>
<dbReference type="InterPro" id="IPR006119">
    <property type="entry name" value="Resolv_N"/>
</dbReference>
<evidence type="ECO:0000313" key="10">
    <source>
        <dbReference type="Proteomes" id="UP000095759"/>
    </source>
</evidence>
<protein>
    <recommendedName>
        <fullName evidence="8">Resolvase/invertase-type recombinase catalytic domain-containing protein</fullName>
    </recommendedName>
</protein>
<dbReference type="InterPro" id="IPR025110">
    <property type="entry name" value="AMP-bd_C"/>
</dbReference>
<feature type="coiled-coil region" evidence="6">
    <location>
        <begin position="399"/>
        <end position="479"/>
    </location>
</feature>
<feature type="region of interest" description="Disordered" evidence="7">
    <location>
        <begin position="133"/>
        <end position="169"/>
    </location>
</feature>
<organism evidence="9 10">
    <name type="scientific">Streptomyces agglomeratus</name>
    <dbReference type="NCBI Taxonomy" id="285458"/>
    <lineage>
        <taxon>Bacteria</taxon>
        <taxon>Bacillati</taxon>
        <taxon>Actinomycetota</taxon>
        <taxon>Actinomycetes</taxon>
        <taxon>Kitasatosporales</taxon>
        <taxon>Streptomycetaceae</taxon>
        <taxon>Streptomyces</taxon>
    </lineage>
</organism>
<dbReference type="Proteomes" id="UP000095759">
    <property type="component" value="Unassembled WGS sequence"/>
</dbReference>
<dbReference type="PANTHER" id="PTHR30461">
    <property type="entry name" value="DNA-INVERTASE FROM LAMBDOID PROPHAGE"/>
    <property type="match status" value="1"/>
</dbReference>
<dbReference type="InterPro" id="IPR045851">
    <property type="entry name" value="AMP-bd_C_sf"/>
</dbReference>
<name>A0A1E5P4W4_9ACTN</name>
<keyword evidence="3" id="KW-0233">DNA recombination</keyword>
<feature type="active site" description="O-(5'-phospho-DNA)-serine intermediate" evidence="4 5">
    <location>
        <position position="28"/>
    </location>
</feature>
<dbReference type="Pfam" id="PF13193">
    <property type="entry name" value="AMP-binding_C"/>
    <property type="match status" value="1"/>
</dbReference>
<dbReference type="STRING" id="285458.BGM19_29465"/>
<keyword evidence="6" id="KW-0175">Coiled coil</keyword>
<dbReference type="InterPro" id="IPR036162">
    <property type="entry name" value="Resolvase-like_N_sf"/>
</dbReference>
<dbReference type="EMBL" id="MEHJ01000001">
    <property type="protein sequence ID" value="OEJ24384.1"/>
    <property type="molecule type" value="Genomic_DNA"/>
</dbReference>
<dbReference type="FunFam" id="3.30.300.30:FF:000028">
    <property type="entry name" value="AMP-dependent synthetase"/>
    <property type="match status" value="1"/>
</dbReference>
<evidence type="ECO:0000259" key="8">
    <source>
        <dbReference type="PROSITE" id="PS51736"/>
    </source>
</evidence>
<dbReference type="InterPro" id="IPR050639">
    <property type="entry name" value="SSR_resolvase"/>
</dbReference>
<keyword evidence="2" id="KW-0238">DNA-binding</keyword>
<dbReference type="OrthoDB" id="4546548at2"/>
<keyword evidence="10" id="KW-1185">Reference proteome</keyword>
<evidence type="ECO:0000256" key="4">
    <source>
        <dbReference type="PIRSR" id="PIRSR606118-50"/>
    </source>
</evidence>
<dbReference type="GO" id="GO:0003677">
    <property type="term" value="F:DNA binding"/>
    <property type="evidence" value="ECO:0007669"/>
    <property type="project" value="UniProtKB-KW"/>
</dbReference>